<organism evidence="10 11">
    <name type="scientific">Aphanomyces euteiches</name>
    <dbReference type="NCBI Taxonomy" id="100861"/>
    <lineage>
        <taxon>Eukaryota</taxon>
        <taxon>Sar</taxon>
        <taxon>Stramenopiles</taxon>
        <taxon>Oomycota</taxon>
        <taxon>Saprolegniomycetes</taxon>
        <taxon>Saprolegniales</taxon>
        <taxon>Verrucalvaceae</taxon>
        <taxon>Aphanomyces</taxon>
    </lineage>
</organism>
<comment type="similarity">
    <text evidence="2">Belongs to the EamA transporter family.</text>
</comment>
<keyword evidence="3" id="KW-0813">Transport</keyword>
<proteinExistence type="inferred from homology"/>
<feature type="domain" description="EamA" evidence="9">
    <location>
        <begin position="162"/>
        <end position="292"/>
    </location>
</feature>
<feature type="transmembrane region" description="Helical" evidence="8">
    <location>
        <begin position="188"/>
        <end position="205"/>
    </location>
</feature>
<dbReference type="GO" id="GO:0005886">
    <property type="term" value="C:plasma membrane"/>
    <property type="evidence" value="ECO:0007669"/>
    <property type="project" value="UniProtKB-SubCell"/>
</dbReference>
<evidence type="ECO:0000256" key="4">
    <source>
        <dbReference type="ARBA" id="ARBA00022475"/>
    </source>
</evidence>
<dbReference type="VEuPathDB" id="FungiDB:AeMF1_004256"/>
<comment type="subcellular location">
    <subcellularLocation>
        <location evidence="1">Cell membrane</location>
        <topology evidence="1">Multi-pass membrane protein</topology>
    </subcellularLocation>
</comment>
<feature type="transmembrane region" description="Helical" evidence="8">
    <location>
        <begin position="276"/>
        <end position="297"/>
    </location>
</feature>
<evidence type="ECO:0000256" key="5">
    <source>
        <dbReference type="ARBA" id="ARBA00022692"/>
    </source>
</evidence>
<evidence type="ECO:0000256" key="8">
    <source>
        <dbReference type="SAM" id="Phobius"/>
    </source>
</evidence>
<evidence type="ECO:0000256" key="7">
    <source>
        <dbReference type="ARBA" id="ARBA00023136"/>
    </source>
</evidence>
<keyword evidence="6 8" id="KW-1133">Transmembrane helix</keyword>
<keyword evidence="4" id="KW-1003">Cell membrane</keyword>
<comment type="caution">
    <text evidence="10">The sequence shown here is derived from an EMBL/GenBank/DDBJ whole genome shotgun (WGS) entry which is preliminary data.</text>
</comment>
<dbReference type="NCBIfam" id="TIGR00688">
    <property type="entry name" value="rarD"/>
    <property type="match status" value="1"/>
</dbReference>
<feature type="transmembrane region" description="Helical" evidence="8">
    <location>
        <begin position="245"/>
        <end position="270"/>
    </location>
</feature>
<keyword evidence="11" id="KW-1185">Reference proteome</keyword>
<name>A0A6G0XTJ8_9STRA</name>
<evidence type="ECO:0000256" key="2">
    <source>
        <dbReference type="ARBA" id="ARBA00007362"/>
    </source>
</evidence>
<dbReference type="SUPFAM" id="SSF103481">
    <property type="entry name" value="Multidrug resistance efflux transporter EmrE"/>
    <property type="match status" value="2"/>
</dbReference>
<feature type="transmembrane region" description="Helical" evidence="8">
    <location>
        <begin position="20"/>
        <end position="37"/>
    </location>
</feature>
<evidence type="ECO:0000256" key="1">
    <source>
        <dbReference type="ARBA" id="ARBA00004651"/>
    </source>
</evidence>
<dbReference type="EMBL" id="VJMJ01000012">
    <property type="protein sequence ID" value="KAF0743868.1"/>
    <property type="molecule type" value="Genomic_DNA"/>
</dbReference>
<dbReference type="Pfam" id="PF00892">
    <property type="entry name" value="EamA"/>
    <property type="match status" value="2"/>
</dbReference>
<keyword evidence="7 8" id="KW-0472">Membrane</keyword>
<dbReference type="Proteomes" id="UP000481153">
    <property type="component" value="Unassembled WGS sequence"/>
</dbReference>
<dbReference type="InterPro" id="IPR000620">
    <property type="entry name" value="EamA_dom"/>
</dbReference>
<dbReference type="AlphaFoldDB" id="A0A6G0XTJ8"/>
<evidence type="ECO:0000256" key="3">
    <source>
        <dbReference type="ARBA" id="ARBA00022448"/>
    </source>
</evidence>
<accession>A0A6G0XTJ8</accession>
<keyword evidence="5 8" id="KW-0812">Transmembrane</keyword>
<feature type="transmembrane region" description="Helical" evidence="8">
    <location>
        <begin position="107"/>
        <end position="130"/>
    </location>
</feature>
<dbReference type="InterPro" id="IPR037185">
    <property type="entry name" value="EmrE-like"/>
</dbReference>
<evidence type="ECO:0000313" key="10">
    <source>
        <dbReference type="EMBL" id="KAF0743868.1"/>
    </source>
</evidence>
<feature type="transmembrane region" description="Helical" evidence="8">
    <location>
        <begin position="137"/>
        <end position="155"/>
    </location>
</feature>
<evidence type="ECO:0000313" key="11">
    <source>
        <dbReference type="Proteomes" id="UP000481153"/>
    </source>
</evidence>
<protein>
    <recommendedName>
        <fullName evidence="9">EamA domain-containing protein</fullName>
    </recommendedName>
</protein>
<reference evidence="10 11" key="1">
    <citation type="submission" date="2019-07" db="EMBL/GenBank/DDBJ databases">
        <title>Genomics analysis of Aphanomyces spp. identifies a new class of oomycete effector associated with host adaptation.</title>
        <authorList>
            <person name="Gaulin E."/>
        </authorList>
    </citation>
    <scope>NUCLEOTIDE SEQUENCE [LARGE SCALE GENOMIC DNA]</scope>
    <source>
        <strain evidence="10 11">ATCC 201684</strain>
    </source>
</reference>
<dbReference type="InterPro" id="IPR004626">
    <property type="entry name" value="RarD"/>
</dbReference>
<evidence type="ECO:0000256" key="6">
    <source>
        <dbReference type="ARBA" id="ARBA00022989"/>
    </source>
</evidence>
<evidence type="ECO:0000259" key="9">
    <source>
        <dbReference type="Pfam" id="PF00892"/>
    </source>
</evidence>
<gene>
    <name evidence="10" type="ORF">Ae201684_001511</name>
</gene>
<feature type="transmembrane region" description="Helical" evidence="8">
    <location>
        <begin position="211"/>
        <end position="233"/>
    </location>
</feature>
<sequence length="338" mass="37263">MFPVCHFGFFAGVNTYRKGIIFGTAAYILWGLSAIYWKQLKQVYPMQLLCHRIVWAQPIATAVLVVSGSAKTMWADFKWSTLPFYFVTATLLGVNLFVSIWATNAGFIVELSLGYFTSPLVSVLLGVLCLRGRLSCWQWVAVALAVSGILTITFVYGKLPWVALVLAFDFGFYALLQKKAPLQPVQGITIEMTLLSLPCIAYLVTQHIRGLSAFANLSLGYDLLMVGLGVLTITPQLLFSTAIKCIPMTVMGLLQFIGPTLNIITGAVIYQEPFETFKAIGFAQIWLGLVIYTWQLFQLNRQATQPSQAAAVESPRADCHPSTSFVQETSVVVTTFLA</sequence>
<feature type="domain" description="EamA" evidence="9">
    <location>
        <begin position="18"/>
        <end position="153"/>
    </location>
</feature>
<feature type="transmembrane region" description="Helical" evidence="8">
    <location>
        <begin position="82"/>
        <end position="101"/>
    </location>
</feature>